<dbReference type="CDD" id="cd02440">
    <property type="entry name" value="AdoMet_MTases"/>
    <property type="match status" value="1"/>
</dbReference>
<dbReference type="EMBL" id="JAZDRP010000004">
    <property type="protein sequence ID" value="MEE2526306.1"/>
    <property type="molecule type" value="Genomic_DNA"/>
</dbReference>
<dbReference type="Gene3D" id="3.40.50.150">
    <property type="entry name" value="Vaccinia Virus protein VP39"/>
    <property type="match status" value="1"/>
</dbReference>
<sequence>MILWKLVFSGPMTPLYDAAERLGNSGDDALSVSVFENDEDETEGWLEALYAEQPDEAEVRRISGLGADYSATCEPLPEEDWVTLSQKGLPPVIAGRFALHGSHDAAPEGKIALLIEAGPAFGTGHHGTTRGCLIAFDKLLDAGFTPESVLDVGTGTGALAIAARKALPDADVLASDIDPDAVEESVRNAVKNEADGIDFFTADGFEHIKLTARTFDLVFANILARPLIELAPRISMAMHEGSVAILSGLMEHQEDQVAAAYLALGLVVERQDPLDGWSTLVVRKV</sequence>
<comment type="subcellular location">
    <subcellularLocation>
        <location evidence="6">Cytoplasm</location>
    </subcellularLocation>
</comment>
<evidence type="ECO:0000256" key="1">
    <source>
        <dbReference type="ARBA" id="ARBA00009741"/>
    </source>
</evidence>
<dbReference type="PANTHER" id="PTHR43648:SF1">
    <property type="entry name" value="ELECTRON TRANSFER FLAVOPROTEIN BETA SUBUNIT LYSINE METHYLTRANSFERASE"/>
    <property type="match status" value="1"/>
</dbReference>
<keyword evidence="4 6" id="KW-0808">Transferase</keyword>
<keyword evidence="8" id="KW-1185">Reference proteome</keyword>
<dbReference type="InterPro" id="IPR029063">
    <property type="entry name" value="SAM-dependent_MTases_sf"/>
</dbReference>
<proteinExistence type="inferred from homology"/>
<evidence type="ECO:0000256" key="6">
    <source>
        <dbReference type="HAMAP-Rule" id="MF_00735"/>
    </source>
</evidence>
<dbReference type="GO" id="GO:0032259">
    <property type="term" value="P:methylation"/>
    <property type="evidence" value="ECO:0007669"/>
    <property type="project" value="UniProtKB-KW"/>
</dbReference>
<comment type="function">
    <text evidence="6">Methylates ribosomal protein L11.</text>
</comment>
<dbReference type="PIRSF" id="PIRSF000401">
    <property type="entry name" value="RPL11_MTase"/>
    <property type="match status" value="1"/>
</dbReference>
<evidence type="ECO:0000313" key="7">
    <source>
        <dbReference type="EMBL" id="MEE2526306.1"/>
    </source>
</evidence>
<dbReference type="EC" id="2.1.1.-" evidence="6"/>
<keyword evidence="5 6" id="KW-0949">S-adenosyl-L-methionine</keyword>
<reference evidence="7 8" key="1">
    <citation type="submission" date="2024-01" db="EMBL/GenBank/DDBJ databases">
        <title>Hyphobacterium bacterium isolated from marine sediment.</title>
        <authorList>
            <person name="Zhao S."/>
        </authorList>
    </citation>
    <scope>NUCLEOTIDE SEQUENCE [LARGE SCALE GENOMIC DNA]</scope>
    <source>
        <strain evidence="8">HN65</strain>
    </source>
</reference>
<comment type="caution">
    <text evidence="7">The sequence shown here is derived from an EMBL/GenBank/DDBJ whole genome shotgun (WGS) entry which is preliminary data.</text>
</comment>
<evidence type="ECO:0000256" key="3">
    <source>
        <dbReference type="ARBA" id="ARBA00022603"/>
    </source>
</evidence>
<feature type="binding site" evidence="6">
    <location>
        <position position="153"/>
    </location>
    <ligand>
        <name>S-adenosyl-L-methionine</name>
        <dbReference type="ChEBI" id="CHEBI:59789"/>
    </ligand>
</feature>
<accession>A0ABU7LRN7</accession>
<dbReference type="SUPFAM" id="SSF53335">
    <property type="entry name" value="S-adenosyl-L-methionine-dependent methyltransferases"/>
    <property type="match status" value="1"/>
</dbReference>
<dbReference type="Proteomes" id="UP001354971">
    <property type="component" value="Unassembled WGS sequence"/>
</dbReference>
<protein>
    <recommendedName>
        <fullName evidence="6">Ribosomal protein L11 methyltransferase</fullName>
        <shortName evidence="6">L11 Mtase</shortName>
        <ecNumber evidence="6">2.1.1.-</ecNumber>
    </recommendedName>
</protein>
<dbReference type="PANTHER" id="PTHR43648">
    <property type="entry name" value="ELECTRON TRANSFER FLAVOPROTEIN BETA SUBUNIT LYSINE METHYLTRANSFERASE"/>
    <property type="match status" value="1"/>
</dbReference>
<dbReference type="Pfam" id="PF06325">
    <property type="entry name" value="PrmA"/>
    <property type="match status" value="1"/>
</dbReference>
<dbReference type="GO" id="GO:0008168">
    <property type="term" value="F:methyltransferase activity"/>
    <property type="evidence" value="ECO:0007669"/>
    <property type="project" value="UniProtKB-KW"/>
</dbReference>
<dbReference type="HAMAP" id="MF_00735">
    <property type="entry name" value="Methyltr_PrmA"/>
    <property type="match status" value="1"/>
</dbReference>
<keyword evidence="3 6" id="KW-0489">Methyltransferase</keyword>
<feature type="binding site" evidence="6">
    <location>
        <position position="129"/>
    </location>
    <ligand>
        <name>S-adenosyl-L-methionine</name>
        <dbReference type="ChEBI" id="CHEBI:59789"/>
    </ligand>
</feature>
<evidence type="ECO:0000256" key="5">
    <source>
        <dbReference type="ARBA" id="ARBA00022691"/>
    </source>
</evidence>
<keyword evidence="7" id="KW-0689">Ribosomal protein</keyword>
<feature type="binding site" evidence="6">
    <location>
        <position position="176"/>
    </location>
    <ligand>
        <name>S-adenosyl-L-methionine</name>
        <dbReference type="ChEBI" id="CHEBI:59789"/>
    </ligand>
</feature>
<name>A0ABU7LRN7_9PROT</name>
<gene>
    <name evidence="6" type="primary">prmA</name>
    <name evidence="7" type="ORF">V0U79_08000</name>
</gene>
<comment type="catalytic activity">
    <reaction evidence="6">
        <text>L-lysyl-[protein] + 3 S-adenosyl-L-methionine = N(6),N(6),N(6)-trimethyl-L-lysyl-[protein] + 3 S-adenosyl-L-homocysteine + 3 H(+)</text>
        <dbReference type="Rhea" id="RHEA:54192"/>
        <dbReference type="Rhea" id="RHEA-COMP:9752"/>
        <dbReference type="Rhea" id="RHEA-COMP:13826"/>
        <dbReference type="ChEBI" id="CHEBI:15378"/>
        <dbReference type="ChEBI" id="CHEBI:29969"/>
        <dbReference type="ChEBI" id="CHEBI:57856"/>
        <dbReference type="ChEBI" id="CHEBI:59789"/>
        <dbReference type="ChEBI" id="CHEBI:61961"/>
    </reaction>
</comment>
<organism evidence="7 8">
    <name type="scientific">Hyphobacterium lacteum</name>
    <dbReference type="NCBI Taxonomy" id="3116575"/>
    <lineage>
        <taxon>Bacteria</taxon>
        <taxon>Pseudomonadati</taxon>
        <taxon>Pseudomonadota</taxon>
        <taxon>Alphaproteobacteria</taxon>
        <taxon>Maricaulales</taxon>
        <taxon>Maricaulaceae</taxon>
        <taxon>Hyphobacterium</taxon>
    </lineage>
</organism>
<comment type="similarity">
    <text evidence="1 6">Belongs to the methyltransferase superfamily. PrmA family.</text>
</comment>
<evidence type="ECO:0000256" key="2">
    <source>
        <dbReference type="ARBA" id="ARBA00022490"/>
    </source>
</evidence>
<evidence type="ECO:0000256" key="4">
    <source>
        <dbReference type="ARBA" id="ARBA00022679"/>
    </source>
</evidence>
<dbReference type="GO" id="GO:0005840">
    <property type="term" value="C:ribosome"/>
    <property type="evidence" value="ECO:0007669"/>
    <property type="project" value="UniProtKB-KW"/>
</dbReference>
<keyword evidence="2 6" id="KW-0963">Cytoplasm</keyword>
<feature type="binding site" evidence="6">
    <location>
        <position position="221"/>
    </location>
    <ligand>
        <name>S-adenosyl-L-methionine</name>
        <dbReference type="ChEBI" id="CHEBI:59789"/>
    </ligand>
</feature>
<keyword evidence="7" id="KW-0687">Ribonucleoprotein</keyword>
<dbReference type="InterPro" id="IPR050078">
    <property type="entry name" value="Ribosomal_L11_MeTrfase_PrmA"/>
</dbReference>
<dbReference type="InterPro" id="IPR004498">
    <property type="entry name" value="Ribosomal_PrmA_MeTrfase"/>
</dbReference>
<dbReference type="RefSeq" id="WP_330198969.1">
    <property type="nucleotide sequence ID" value="NZ_JAZDRP010000004.1"/>
</dbReference>
<evidence type="ECO:0000313" key="8">
    <source>
        <dbReference type="Proteomes" id="UP001354971"/>
    </source>
</evidence>